<dbReference type="InterPro" id="IPR000826">
    <property type="entry name" value="Formyl_rcpt-rel"/>
</dbReference>
<evidence type="ECO:0000313" key="11">
    <source>
        <dbReference type="EMBL" id="KAG8446167.1"/>
    </source>
</evidence>
<accession>A0A8T2JS30</accession>
<feature type="transmembrane region" description="Helical" evidence="9">
    <location>
        <begin position="249"/>
        <end position="270"/>
    </location>
</feature>
<evidence type="ECO:0000256" key="2">
    <source>
        <dbReference type="ARBA" id="ARBA00022692"/>
    </source>
</evidence>
<reference evidence="11" key="1">
    <citation type="thesis" date="2020" institute="ProQuest LLC" country="789 East Eisenhower Parkway, Ann Arbor, MI, USA">
        <title>Comparative Genomics and Chromosome Evolution.</title>
        <authorList>
            <person name="Mudd A.B."/>
        </authorList>
    </citation>
    <scope>NUCLEOTIDE SEQUENCE</scope>
    <source>
        <strain evidence="11">Female2</strain>
        <tissue evidence="11">Blood</tissue>
    </source>
</reference>
<evidence type="ECO:0000256" key="6">
    <source>
        <dbReference type="ARBA" id="ARBA00023170"/>
    </source>
</evidence>
<evidence type="ECO:0000313" key="12">
    <source>
        <dbReference type="Proteomes" id="UP000812440"/>
    </source>
</evidence>
<keyword evidence="2 9" id="KW-0812">Transmembrane</keyword>
<evidence type="ECO:0000256" key="1">
    <source>
        <dbReference type="ARBA" id="ARBA00004141"/>
    </source>
</evidence>
<name>A0A8T2JS30_9PIPI</name>
<dbReference type="GO" id="GO:0007204">
    <property type="term" value="P:positive regulation of cytosolic calcium ion concentration"/>
    <property type="evidence" value="ECO:0007669"/>
    <property type="project" value="TreeGrafter"/>
</dbReference>
<dbReference type="InterPro" id="IPR000276">
    <property type="entry name" value="GPCR_Rhodpsn"/>
</dbReference>
<dbReference type="GO" id="GO:0004930">
    <property type="term" value="F:G protein-coupled receptor activity"/>
    <property type="evidence" value="ECO:0007669"/>
    <property type="project" value="UniProtKB-KW"/>
</dbReference>
<feature type="transmembrane region" description="Helical" evidence="9">
    <location>
        <begin position="31"/>
        <end position="54"/>
    </location>
</feature>
<keyword evidence="3 9" id="KW-1133">Transmembrane helix</keyword>
<dbReference type="Pfam" id="PF00001">
    <property type="entry name" value="7tm_1"/>
    <property type="match status" value="2"/>
</dbReference>
<feature type="domain" description="G-protein coupled receptors family 1 profile" evidence="10">
    <location>
        <begin position="47"/>
        <end position="349"/>
    </location>
</feature>
<dbReference type="PRINTS" id="PR00237">
    <property type="entry name" value="GPCRRHODOPSN"/>
</dbReference>
<evidence type="ECO:0000256" key="9">
    <source>
        <dbReference type="SAM" id="Phobius"/>
    </source>
</evidence>
<comment type="similarity">
    <text evidence="8">Belongs to the chemokine-like receptor (CMKLR) family.</text>
</comment>
<keyword evidence="4" id="KW-0297">G-protein coupled receptor</keyword>
<gene>
    <name evidence="11" type="ORF">GDO86_013861</name>
</gene>
<keyword evidence="7" id="KW-0807">Transducer</keyword>
<evidence type="ECO:0000256" key="8">
    <source>
        <dbReference type="ARBA" id="ARBA00025736"/>
    </source>
</evidence>
<dbReference type="AlphaFoldDB" id="A0A8T2JS30"/>
<dbReference type="GO" id="GO:0007200">
    <property type="term" value="P:phospholipase C-activating G protein-coupled receptor signaling pathway"/>
    <property type="evidence" value="ECO:0007669"/>
    <property type="project" value="TreeGrafter"/>
</dbReference>
<dbReference type="GO" id="GO:0006954">
    <property type="term" value="P:inflammatory response"/>
    <property type="evidence" value="ECO:0007669"/>
    <property type="project" value="TreeGrafter"/>
</dbReference>
<proteinExistence type="inferred from homology"/>
<dbReference type="OrthoDB" id="9908582at2759"/>
<keyword evidence="6" id="KW-0675">Receptor</keyword>
<organism evidence="11 12">
    <name type="scientific">Hymenochirus boettgeri</name>
    <name type="common">Congo dwarf clawed frog</name>
    <dbReference type="NCBI Taxonomy" id="247094"/>
    <lineage>
        <taxon>Eukaryota</taxon>
        <taxon>Metazoa</taxon>
        <taxon>Chordata</taxon>
        <taxon>Craniata</taxon>
        <taxon>Vertebrata</taxon>
        <taxon>Euteleostomi</taxon>
        <taxon>Amphibia</taxon>
        <taxon>Batrachia</taxon>
        <taxon>Anura</taxon>
        <taxon>Pipoidea</taxon>
        <taxon>Pipidae</taxon>
        <taxon>Pipinae</taxon>
        <taxon>Hymenochirus</taxon>
    </lineage>
</organism>
<feature type="transmembrane region" description="Helical" evidence="9">
    <location>
        <begin position="333"/>
        <end position="352"/>
    </location>
</feature>
<comment type="caution">
    <text evidence="11">The sequence shown here is derived from an EMBL/GenBank/DDBJ whole genome shotgun (WGS) entry which is preliminary data.</text>
</comment>
<keyword evidence="12" id="KW-1185">Reference proteome</keyword>
<evidence type="ECO:0000256" key="4">
    <source>
        <dbReference type="ARBA" id="ARBA00023040"/>
    </source>
</evidence>
<dbReference type="PROSITE" id="PS50262">
    <property type="entry name" value="G_PROTEIN_RECEP_F1_2"/>
    <property type="match status" value="1"/>
</dbReference>
<evidence type="ECO:0000256" key="5">
    <source>
        <dbReference type="ARBA" id="ARBA00023136"/>
    </source>
</evidence>
<dbReference type="GO" id="GO:0004875">
    <property type="term" value="F:complement receptor activity"/>
    <property type="evidence" value="ECO:0007669"/>
    <property type="project" value="TreeGrafter"/>
</dbReference>
<dbReference type="InterPro" id="IPR017452">
    <property type="entry name" value="GPCR_Rhodpsn_7TM"/>
</dbReference>
<keyword evidence="5 9" id="KW-0472">Membrane</keyword>
<dbReference type="SUPFAM" id="SSF81321">
    <property type="entry name" value="Family A G protein-coupled receptor-like"/>
    <property type="match status" value="1"/>
</dbReference>
<evidence type="ECO:0000256" key="3">
    <source>
        <dbReference type="ARBA" id="ARBA00022989"/>
    </source>
</evidence>
<dbReference type="Gene3D" id="1.20.1070.10">
    <property type="entry name" value="Rhodopsin 7-helix transmembrane proteins"/>
    <property type="match status" value="2"/>
</dbReference>
<sequence length="385" mass="43913">MCYYFWDLIHSGEDNLEVIENSSSPPAPAQYTVLIASILLCVIGLIGNAAVIYVTTFIMKNHKCRIWFLNLATADFVFLIFMPLDTVANFTGQWTFGSALCKTYWVFSTCNKYSSIFIITALNIERVLSVSKPIWHLRFFSRRIGIWICAVIWTVTVAFSFPMLLYADVYGDDGEKECMWFDFENSEQMSDYIGEDYSGDFSMTNTSSMWTTLYSRLPESREDCKGNDCCYISSVKEMWTRVLFIAKSVYIPQILFGCLIPLCIILLANITIGIQISKSKITKTPRLYKIVITVVLIYLITWTPSVIAAIIMLKGASTYDYILVIKVSQYLPFLEMISDISSCVNPIIYVLVDQRVQKALVCCRKKREENLTMGSQLTQSVRSTT</sequence>
<comment type="subcellular location">
    <subcellularLocation>
        <location evidence="1">Membrane</location>
        <topology evidence="1">Multi-pass membrane protein</topology>
    </subcellularLocation>
</comment>
<evidence type="ECO:0000259" key="10">
    <source>
        <dbReference type="PROSITE" id="PS50262"/>
    </source>
</evidence>
<dbReference type="EMBL" id="JAACNH010000003">
    <property type="protein sequence ID" value="KAG8446167.1"/>
    <property type="molecule type" value="Genomic_DNA"/>
</dbReference>
<dbReference type="PANTHER" id="PTHR24225">
    <property type="entry name" value="CHEMOTACTIC RECEPTOR"/>
    <property type="match status" value="1"/>
</dbReference>
<feature type="transmembrane region" description="Helical" evidence="9">
    <location>
        <begin position="144"/>
        <end position="167"/>
    </location>
</feature>
<dbReference type="Proteomes" id="UP000812440">
    <property type="component" value="Chromosome 8_10"/>
</dbReference>
<protein>
    <recommendedName>
        <fullName evidence="10">G-protein coupled receptors family 1 profile domain-containing protein</fullName>
    </recommendedName>
</protein>
<dbReference type="GO" id="GO:0005886">
    <property type="term" value="C:plasma membrane"/>
    <property type="evidence" value="ECO:0007669"/>
    <property type="project" value="TreeGrafter"/>
</dbReference>
<dbReference type="PANTHER" id="PTHR24225:SF67">
    <property type="entry name" value="CHEMOKINE-LIKE RECEPTOR 1"/>
    <property type="match status" value="1"/>
</dbReference>
<evidence type="ECO:0000256" key="7">
    <source>
        <dbReference type="ARBA" id="ARBA00023224"/>
    </source>
</evidence>
<feature type="transmembrane region" description="Helical" evidence="9">
    <location>
        <begin position="66"/>
        <end position="84"/>
    </location>
</feature>
<feature type="transmembrane region" description="Helical" evidence="9">
    <location>
        <begin position="104"/>
        <end position="124"/>
    </location>
</feature>
<feature type="transmembrane region" description="Helical" evidence="9">
    <location>
        <begin position="290"/>
        <end position="313"/>
    </location>
</feature>